<keyword evidence="2" id="KW-0808">Transferase</keyword>
<dbReference type="InterPro" id="IPR016181">
    <property type="entry name" value="Acyl_CoA_acyltransferase"/>
</dbReference>
<dbReference type="GO" id="GO:0016747">
    <property type="term" value="F:acyltransferase activity, transferring groups other than amino-acyl groups"/>
    <property type="evidence" value="ECO:0007669"/>
    <property type="project" value="InterPro"/>
</dbReference>
<dbReference type="InterPro" id="IPR000182">
    <property type="entry name" value="GNAT_dom"/>
</dbReference>
<dbReference type="PROSITE" id="PS51186">
    <property type="entry name" value="GNAT"/>
    <property type="match status" value="1"/>
</dbReference>
<proteinExistence type="predicted"/>
<accession>U4LA75</accession>
<evidence type="ECO:0000313" key="2">
    <source>
        <dbReference type="EMBL" id="CCX16287.1"/>
    </source>
</evidence>
<dbReference type="OrthoDB" id="30840at2759"/>
<gene>
    <name evidence="2" type="ORF">PCON_02883</name>
</gene>
<dbReference type="AlphaFoldDB" id="U4LA75"/>
<protein>
    <submittedName>
        <fullName evidence="2">Similar to acetyltransferase [Arthroderma otae CBS 113480] acc. no. XP_002849294</fullName>
    </submittedName>
</protein>
<dbReference type="Proteomes" id="UP000018144">
    <property type="component" value="Unassembled WGS sequence"/>
</dbReference>
<keyword evidence="3" id="KW-1185">Reference proteome</keyword>
<evidence type="ECO:0000313" key="3">
    <source>
        <dbReference type="Proteomes" id="UP000018144"/>
    </source>
</evidence>
<sequence>MPPQRTSLVHNSLHVFVRPLTPRDAEKCHQVTKASRAPAMAVEQLSHLLLTCSPTTLGMFTTIIQHDDFEGHPPGLALAPKNEIYLGFMIGETDYGSGEGATLKIHGVWVLPEYEDLGVGNALVKGYTDRVRPAKVAKRIVKRIDDEEKARAMKWYVDAGFAVDPWETSRIMLDCF</sequence>
<feature type="domain" description="N-acetyltransferase" evidence="1">
    <location>
        <begin position="15"/>
        <end position="176"/>
    </location>
</feature>
<organism evidence="2 3">
    <name type="scientific">Pyronema omphalodes (strain CBS 100304)</name>
    <name type="common">Pyronema confluens</name>
    <dbReference type="NCBI Taxonomy" id="1076935"/>
    <lineage>
        <taxon>Eukaryota</taxon>
        <taxon>Fungi</taxon>
        <taxon>Dikarya</taxon>
        <taxon>Ascomycota</taxon>
        <taxon>Pezizomycotina</taxon>
        <taxon>Pezizomycetes</taxon>
        <taxon>Pezizales</taxon>
        <taxon>Pyronemataceae</taxon>
        <taxon>Pyronema</taxon>
    </lineage>
</organism>
<dbReference type="EMBL" id="HF936373">
    <property type="protein sequence ID" value="CCX16287.1"/>
    <property type="molecule type" value="Genomic_DNA"/>
</dbReference>
<evidence type="ECO:0000259" key="1">
    <source>
        <dbReference type="PROSITE" id="PS51186"/>
    </source>
</evidence>
<dbReference type="Pfam" id="PF00583">
    <property type="entry name" value="Acetyltransf_1"/>
    <property type="match status" value="1"/>
</dbReference>
<name>U4LA75_PYROM</name>
<reference evidence="2 3" key="1">
    <citation type="journal article" date="2013" name="PLoS Genet.">
        <title>The genome and development-dependent transcriptomes of Pyronema confluens: a window into fungal evolution.</title>
        <authorList>
            <person name="Traeger S."/>
            <person name="Altegoer F."/>
            <person name="Freitag M."/>
            <person name="Gabaldon T."/>
            <person name="Kempken F."/>
            <person name="Kumar A."/>
            <person name="Marcet-Houben M."/>
            <person name="Poggeler S."/>
            <person name="Stajich J.E."/>
            <person name="Nowrousian M."/>
        </authorList>
    </citation>
    <scope>NUCLEOTIDE SEQUENCE [LARGE SCALE GENOMIC DNA]</scope>
    <source>
        <strain evidence="3">CBS 100304</strain>
        <tissue evidence="2">Vegetative mycelium</tissue>
    </source>
</reference>
<dbReference type="Gene3D" id="3.40.630.30">
    <property type="match status" value="1"/>
</dbReference>
<dbReference type="SUPFAM" id="SSF55729">
    <property type="entry name" value="Acyl-CoA N-acyltransferases (Nat)"/>
    <property type="match status" value="1"/>
</dbReference>